<feature type="compositionally biased region" description="Low complexity" evidence="4">
    <location>
        <begin position="232"/>
        <end position="246"/>
    </location>
</feature>
<proteinExistence type="predicted"/>
<dbReference type="SUPFAM" id="SSF56112">
    <property type="entry name" value="Protein kinase-like (PK-like)"/>
    <property type="match status" value="1"/>
</dbReference>
<dbReference type="Proteomes" id="UP000308197">
    <property type="component" value="Unassembled WGS sequence"/>
</dbReference>
<dbReference type="InParanoid" id="A0A5C3NP10"/>
<reference evidence="6 7" key="1">
    <citation type="journal article" date="2019" name="Nat. Ecol. Evol.">
        <title>Megaphylogeny resolves global patterns of mushroom evolution.</title>
        <authorList>
            <person name="Varga T."/>
            <person name="Krizsan K."/>
            <person name="Foldi C."/>
            <person name="Dima B."/>
            <person name="Sanchez-Garcia M."/>
            <person name="Sanchez-Ramirez S."/>
            <person name="Szollosi G.J."/>
            <person name="Szarkandi J.G."/>
            <person name="Papp V."/>
            <person name="Albert L."/>
            <person name="Andreopoulos W."/>
            <person name="Angelini C."/>
            <person name="Antonin V."/>
            <person name="Barry K.W."/>
            <person name="Bougher N.L."/>
            <person name="Buchanan P."/>
            <person name="Buyck B."/>
            <person name="Bense V."/>
            <person name="Catcheside P."/>
            <person name="Chovatia M."/>
            <person name="Cooper J."/>
            <person name="Damon W."/>
            <person name="Desjardin D."/>
            <person name="Finy P."/>
            <person name="Geml J."/>
            <person name="Haridas S."/>
            <person name="Hughes K."/>
            <person name="Justo A."/>
            <person name="Karasinski D."/>
            <person name="Kautmanova I."/>
            <person name="Kiss B."/>
            <person name="Kocsube S."/>
            <person name="Kotiranta H."/>
            <person name="LaButti K.M."/>
            <person name="Lechner B.E."/>
            <person name="Liimatainen K."/>
            <person name="Lipzen A."/>
            <person name="Lukacs Z."/>
            <person name="Mihaltcheva S."/>
            <person name="Morgado L.N."/>
            <person name="Niskanen T."/>
            <person name="Noordeloos M.E."/>
            <person name="Ohm R.A."/>
            <person name="Ortiz-Santana B."/>
            <person name="Ovrebo C."/>
            <person name="Racz N."/>
            <person name="Riley R."/>
            <person name="Savchenko A."/>
            <person name="Shiryaev A."/>
            <person name="Soop K."/>
            <person name="Spirin V."/>
            <person name="Szebenyi C."/>
            <person name="Tomsovsky M."/>
            <person name="Tulloss R.E."/>
            <person name="Uehling J."/>
            <person name="Grigoriev I.V."/>
            <person name="Vagvolgyi C."/>
            <person name="Papp T."/>
            <person name="Martin F.M."/>
            <person name="Miettinen O."/>
            <person name="Hibbett D.S."/>
            <person name="Nagy L.G."/>
        </authorList>
    </citation>
    <scope>NUCLEOTIDE SEQUENCE [LARGE SCALE GENOMIC DNA]</scope>
    <source>
        <strain evidence="6 7">HHB13444</strain>
    </source>
</reference>
<evidence type="ECO:0000313" key="6">
    <source>
        <dbReference type="EMBL" id="TFK78038.1"/>
    </source>
</evidence>
<feature type="compositionally biased region" description="Basic residues" evidence="4">
    <location>
        <begin position="257"/>
        <end position="266"/>
    </location>
</feature>
<name>A0A5C3NP10_9APHY</name>
<protein>
    <recommendedName>
        <fullName evidence="5">Protein kinase domain-containing protein</fullName>
    </recommendedName>
</protein>
<evidence type="ECO:0000259" key="5">
    <source>
        <dbReference type="PROSITE" id="PS50011"/>
    </source>
</evidence>
<keyword evidence="1" id="KW-0418">Kinase</keyword>
<dbReference type="AlphaFoldDB" id="A0A5C3NP10"/>
<evidence type="ECO:0000256" key="4">
    <source>
        <dbReference type="SAM" id="MobiDB-lite"/>
    </source>
</evidence>
<keyword evidence="7" id="KW-1185">Reference proteome</keyword>
<keyword evidence="3" id="KW-0067">ATP-binding</keyword>
<dbReference type="InterPro" id="IPR050117">
    <property type="entry name" value="MAPK"/>
</dbReference>
<dbReference type="InterPro" id="IPR000719">
    <property type="entry name" value="Prot_kinase_dom"/>
</dbReference>
<dbReference type="EMBL" id="ML212869">
    <property type="protein sequence ID" value="TFK78038.1"/>
    <property type="molecule type" value="Genomic_DNA"/>
</dbReference>
<accession>A0A5C3NP10</accession>
<dbReference type="InterPro" id="IPR011009">
    <property type="entry name" value="Kinase-like_dom_sf"/>
</dbReference>
<evidence type="ECO:0000256" key="1">
    <source>
        <dbReference type="ARBA" id="ARBA00022527"/>
    </source>
</evidence>
<evidence type="ECO:0000256" key="2">
    <source>
        <dbReference type="ARBA" id="ARBA00022741"/>
    </source>
</evidence>
<dbReference type="Gene3D" id="1.10.510.10">
    <property type="entry name" value="Transferase(Phosphotransferase) domain 1"/>
    <property type="match status" value="1"/>
</dbReference>
<keyword evidence="1" id="KW-0808">Transferase</keyword>
<dbReference type="PROSITE" id="PS50011">
    <property type="entry name" value="PROTEIN_KINASE_DOM"/>
    <property type="match status" value="1"/>
</dbReference>
<dbReference type="GO" id="GO:0004674">
    <property type="term" value="F:protein serine/threonine kinase activity"/>
    <property type="evidence" value="ECO:0007669"/>
    <property type="project" value="UniProtKB-KW"/>
</dbReference>
<sequence length="266" mass="29553">MPPSFASAPLWEAMRAMYRYEVMMVLPVDPTQNSATLPAYLLSPCALSNCFRDHVDKDPGWCPEARIFDLGNARQTADADNVVEDVRWACPPPEAAFAHYALGGREILPTTATDVWCLGAMMTIIFSGMPISQRTGKFRMLDYALLDGVLPPPWRQFWEADPKLGPITVTPTKSAEEWRKLRQGFKQQNPDFDSADMDRLVVLLRSMLALDSAARPSMEEVLADPWFADARSAAAGSDPGADADSATPLRFDDRRADHAHRKDHAT</sequence>
<feature type="domain" description="Protein kinase" evidence="5">
    <location>
        <begin position="1"/>
        <end position="227"/>
    </location>
</feature>
<keyword evidence="1" id="KW-0723">Serine/threonine-protein kinase</keyword>
<dbReference type="GO" id="GO:0005524">
    <property type="term" value="F:ATP binding"/>
    <property type="evidence" value="ECO:0007669"/>
    <property type="project" value="UniProtKB-KW"/>
</dbReference>
<evidence type="ECO:0000256" key="3">
    <source>
        <dbReference type="ARBA" id="ARBA00022840"/>
    </source>
</evidence>
<evidence type="ECO:0000313" key="7">
    <source>
        <dbReference type="Proteomes" id="UP000308197"/>
    </source>
</evidence>
<keyword evidence="2" id="KW-0547">Nucleotide-binding</keyword>
<dbReference type="PANTHER" id="PTHR24055">
    <property type="entry name" value="MITOGEN-ACTIVATED PROTEIN KINASE"/>
    <property type="match status" value="1"/>
</dbReference>
<organism evidence="6 7">
    <name type="scientific">Polyporus arcularius HHB13444</name>
    <dbReference type="NCBI Taxonomy" id="1314778"/>
    <lineage>
        <taxon>Eukaryota</taxon>
        <taxon>Fungi</taxon>
        <taxon>Dikarya</taxon>
        <taxon>Basidiomycota</taxon>
        <taxon>Agaricomycotina</taxon>
        <taxon>Agaricomycetes</taxon>
        <taxon>Polyporales</taxon>
        <taxon>Polyporaceae</taxon>
        <taxon>Polyporus</taxon>
    </lineage>
</organism>
<feature type="region of interest" description="Disordered" evidence="4">
    <location>
        <begin position="232"/>
        <end position="266"/>
    </location>
</feature>
<gene>
    <name evidence="6" type="ORF">K466DRAFT_111742</name>
</gene>